<sequence length="142" mass="16082">MTRHINLDSNALKTIFHECQQCGTCCKKYRKITLQAEEVDFIKKMGGHVGVDVSLAEIRTKGLARAREEALASGKIFMIHPDDKGCLFLQKRDGKYYCKIYNYRPRTCRGFKCNLADGTFLDLFGQDSIHLLGQNSFGLPLS</sequence>
<dbReference type="Pfam" id="PF03692">
    <property type="entry name" value="CxxCxxCC"/>
    <property type="match status" value="1"/>
</dbReference>
<accession>A0A1M5WPR3</accession>
<organism evidence="1 2">
    <name type="scientific">Desulfofustis glycolicus DSM 9705</name>
    <dbReference type="NCBI Taxonomy" id="1121409"/>
    <lineage>
        <taxon>Bacteria</taxon>
        <taxon>Pseudomonadati</taxon>
        <taxon>Thermodesulfobacteriota</taxon>
        <taxon>Desulfobulbia</taxon>
        <taxon>Desulfobulbales</taxon>
        <taxon>Desulfocapsaceae</taxon>
        <taxon>Desulfofustis</taxon>
    </lineage>
</organism>
<dbReference type="Proteomes" id="UP000184139">
    <property type="component" value="Unassembled WGS sequence"/>
</dbReference>
<reference evidence="1 2" key="1">
    <citation type="submission" date="2016-11" db="EMBL/GenBank/DDBJ databases">
        <authorList>
            <person name="Jaros S."/>
            <person name="Januszkiewicz K."/>
            <person name="Wedrychowicz H."/>
        </authorList>
    </citation>
    <scope>NUCLEOTIDE SEQUENCE [LARGE SCALE GENOMIC DNA]</scope>
    <source>
        <strain evidence="1 2">DSM 9705</strain>
    </source>
</reference>
<dbReference type="InterPro" id="IPR005358">
    <property type="entry name" value="Puta_zinc/iron-chelating_dom"/>
</dbReference>
<dbReference type="RefSeq" id="WP_073376345.1">
    <property type="nucleotide sequence ID" value="NZ_FQXS01000014.1"/>
</dbReference>
<keyword evidence="2" id="KW-1185">Reference proteome</keyword>
<dbReference type="OrthoDB" id="9780934at2"/>
<dbReference type="PANTHER" id="PTHR35866">
    <property type="entry name" value="PUTATIVE-RELATED"/>
    <property type="match status" value="1"/>
</dbReference>
<proteinExistence type="predicted"/>
<dbReference type="EMBL" id="FQXS01000014">
    <property type="protein sequence ID" value="SHH89124.1"/>
    <property type="molecule type" value="Genomic_DNA"/>
</dbReference>
<evidence type="ECO:0000313" key="1">
    <source>
        <dbReference type="EMBL" id="SHH89124.1"/>
    </source>
</evidence>
<evidence type="ECO:0000313" key="2">
    <source>
        <dbReference type="Proteomes" id="UP000184139"/>
    </source>
</evidence>
<dbReference type="PANTHER" id="PTHR35866:SF1">
    <property type="entry name" value="YKGJ FAMILY CYSTEINE CLUSTER PROTEIN"/>
    <property type="match status" value="1"/>
</dbReference>
<dbReference type="AlphaFoldDB" id="A0A1M5WPR3"/>
<dbReference type="STRING" id="1121409.SAMN02745124_02404"/>
<gene>
    <name evidence="1" type="ORF">SAMN02745124_02404</name>
</gene>
<name>A0A1M5WPR3_9BACT</name>
<protein>
    <submittedName>
        <fullName evidence="1">Putative zinc-or iron-chelating domain-containing protein</fullName>
    </submittedName>
</protein>